<dbReference type="Gene3D" id="3.40.50.12780">
    <property type="entry name" value="N-terminal domain of ligase-like"/>
    <property type="match status" value="1"/>
</dbReference>
<dbReference type="InterPro" id="IPR011047">
    <property type="entry name" value="Quinoprotein_ADH-like_sf"/>
</dbReference>
<dbReference type="Gene3D" id="2.130.10.10">
    <property type="entry name" value="YVTN repeat-like/Quinoprotein amine dehydrogenase"/>
    <property type="match status" value="1"/>
</dbReference>
<name>A0A1D2A190_AUXPR</name>
<reference evidence="3" key="1">
    <citation type="submission" date="2015-08" db="EMBL/GenBank/DDBJ databases">
        <authorList>
            <person name="Babu N.S."/>
            <person name="Beckwith C.J."/>
            <person name="Beseler K.G."/>
            <person name="Brison A."/>
            <person name="Carone J.V."/>
            <person name="Caskin T.P."/>
            <person name="Diamond M."/>
            <person name="Durham M.E."/>
            <person name="Foxe J.M."/>
            <person name="Go M."/>
            <person name="Henderson B.A."/>
            <person name="Jones I.B."/>
            <person name="McGettigan J.A."/>
            <person name="Micheletti S.J."/>
            <person name="Nasrallah M.E."/>
            <person name="Ortiz D."/>
            <person name="Piller C.R."/>
            <person name="Privatt S.R."/>
            <person name="Schneider S.L."/>
            <person name="Sharp S."/>
            <person name="Smith T.C."/>
            <person name="Stanton J.D."/>
            <person name="Ullery H.E."/>
            <person name="Wilson R.J."/>
            <person name="Serrano M.G."/>
            <person name="Buck G."/>
            <person name="Lee V."/>
            <person name="Wang Y."/>
            <person name="Carvalho R."/>
            <person name="Voegtly L."/>
            <person name="Shi R."/>
            <person name="Duckworth R."/>
            <person name="Johnson A."/>
            <person name="Loviza R."/>
            <person name="Walstead R."/>
            <person name="Shah Z."/>
            <person name="Kiflezghi M."/>
            <person name="Wade K."/>
            <person name="Ball S.L."/>
            <person name="Bradley K.W."/>
            <person name="Asai D.J."/>
            <person name="Bowman C.A."/>
            <person name="Russell D.A."/>
            <person name="Pope W.H."/>
            <person name="Jacobs-Sera D."/>
            <person name="Hendrix R.W."/>
            <person name="Hatfull G.F."/>
        </authorList>
    </citation>
    <scope>NUCLEOTIDE SEQUENCE</scope>
</reference>
<dbReference type="Gene3D" id="3.30.300.30">
    <property type="match status" value="1"/>
</dbReference>
<dbReference type="InterPro" id="IPR052091">
    <property type="entry name" value="Beta-ala_Activ/Resist"/>
</dbReference>
<evidence type="ECO:0000256" key="1">
    <source>
        <dbReference type="SAM" id="MobiDB-lite"/>
    </source>
</evidence>
<protein>
    <recommendedName>
        <fullName evidence="2">AMP-dependent synthetase/ligase domain-containing protein</fullName>
    </recommendedName>
</protein>
<feature type="region of interest" description="Disordered" evidence="1">
    <location>
        <begin position="145"/>
        <end position="164"/>
    </location>
</feature>
<dbReference type="InterPro" id="IPR045851">
    <property type="entry name" value="AMP-bd_C_sf"/>
</dbReference>
<dbReference type="PANTHER" id="PTHR44394">
    <property type="entry name" value="BETA-ALANINE-ACTIVATING ENZYME"/>
    <property type="match status" value="1"/>
</dbReference>
<dbReference type="SUPFAM" id="SSF50998">
    <property type="entry name" value="Quinoprotein alcohol dehydrogenase-like"/>
    <property type="match status" value="1"/>
</dbReference>
<evidence type="ECO:0000259" key="2">
    <source>
        <dbReference type="Pfam" id="PF00501"/>
    </source>
</evidence>
<evidence type="ECO:0000313" key="3">
    <source>
        <dbReference type="EMBL" id="JAT72970.1"/>
    </source>
</evidence>
<dbReference type="GO" id="GO:0043041">
    <property type="term" value="P:amino acid activation for nonribosomal peptide biosynthetic process"/>
    <property type="evidence" value="ECO:0007669"/>
    <property type="project" value="TreeGrafter"/>
</dbReference>
<feature type="domain" description="AMP-dependent synthetase/ligase" evidence="2">
    <location>
        <begin position="71"/>
        <end position="363"/>
    </location>
</feature>
<organism evidence="3">
    <name type="scientific">Auxenochlorella protothecoides</name>
    <name type="common">Green microalga</name>
    <name type="synonym">Chlorella protothecoides</name>
    <dbReference type="NCBI Taxonomy" id="3075"/>
    <lineage>
        <taxon>Eukaryota</taxon>
        <taxon>Viridiplantae</taxon>
        <taxon>Chlorophyta</taxon>
        <taxon>core chlorophytes</taxon>
        <taxon>Trebouxiophyceae</taxon>
        <taxon>Chlorellales</taxon>
        <taxon>Chlorellaceae</taxon>
        <taxon>Auxenochlorella</taxon>
    </lineage>
</organism>
<dbReference type="InterPro" id="IPR042099">
    <property type="entry name" value="ANL_N_sf"/>
</dbReference>
<dbReference type="AlphaFoldDB" id="A0A1D2A190"/>
<dbReference type="Pfam" id="PF00501">
    <property type="entry name" value="AMP-binding"/>
    <property type="match status" value="1"/>
</dbReference>
<dbReference type="PANTHER" id="PTHR44394:SF1">
    <property type="entry name" value="BETA-ALANINE-ACTIVATING ENZYME"/>
    <property type="match status" value="1"/>
</dbReference>
<sequence length="1086" mass="111642">MRQYHSEVWQIIHDRLVTEPGRIAVREYKSGTLQAIEYKCAQLLTWVEKVQDTFSHHADVSAGKELSEPPAIALYLDNSCEYVVGALACLAIGCAFVPIDIEWPASRIETAISGSGARVLALRLGTQPPTGIRLPTVHIGPPPDAAAAPEPAQHLCHGDSGNSGPGASTPMPHIYVLFTSGSTGSPVGVLGTETGLLNRVKWAQSQGFLNPSDTYAFKTAPVFVDSLMECLGSLLGGARILAIPRALLKDPAKCIEALRLGEASIVAALPRVWRSWAAAAAPGGPLPPARVGVSSGEPLTGPALRAMRALLPAPARLLNLYGCTETAADATWADLSGWSGHSAAPIPVGRPLPGVVVAVCREESVHFAGAAQTSTMGGTQKDPVVTHDQGASALCELGSPGRVLVAGLCLAEGTTGDGCLALRWFEGLTRAREGPVSLAGHSDDMPDRMPFFDTGDWGCMDDARCLTLLGRADRCVKVSGTRVDLAELEMVLGEIEGVKEAVAWLASSLLALVFCNEPSAMHGEALRSQAAARLHAAAVPAVVLLLPAAQVPYTTSGKLDRMAAQALARPLVSRRLTARGLGKRPRLPLTGWPAAVAGRGSGDAGALPPPASWTEADVAAAVAAVLGRAPEACEDMILGGADSLAIAALAASLRIPPAVVVADPTIRGLARHLAPCSGHDAEPASSSLHPALQGARVWGGAPARAGPSLLVEGWRVALTMCVDAPACLLGSRVYACSHGGSVACLAVPAGDVVWRCEGQGPLDAGVCVCGPSLAFLTVAASTGVLSILHADTGGVVGDVDAGGPVRARPVTDIHHRVWIGTHARSMLILTISDGDPVAQFRQESIPLLGPVSAAVTFVPALQLAVAACLDGSVVGISCRARRGQPETVAWTLGSSELGMRRAPLFAPVAVCPGRTGLSVVAVSAVGGCARIDLNASLKDCDGCSPIALPCAPAPSGVYAPLGALGDGGLAMGCEDGRLCILQAYSGAGWQEQPLQISLPGLGSRITGLVHVTAPGTSLAQPLLVATTASGHVALLAPSEGAVPAWQIREAICLPAPIFSAPTFDVETGSLFLGCRDDHVYCLRIGH</sequence>
<accession>A0A1D2A190</accession>
<proteinExistence type="predicted"/>
<dbReference type="InterPro" id="IPR015943">
    <property type="entry name" value="WD40/YVTN_repeat-like_dom_sf"/>
</dbReference>
<dbReference type="SUPFAM" id="SSF56801">
    <property type="entry name" value="Acetyl-CoA synthetase-like"/>
    <property type="match status" value="1"/>
</dbReference>
<gene>
    <name evidence="3" type="ORF">g.58670</name>
</gene>
<dbReference type="EMBL" id="GDKF01005652">
    <property type="protein sequence ID" value="JAT72970.1"/>
    <property type="molecule type" value="Transcribed_RNA"/>
</dbReference>
<dbReference type="InterPro" id="IPR000873">
    <property type="entry name" value="AMP-dep_synth/lig_dom"/>
</dbReference>